<evidence type="ECO:0000313" key="5">
    <source>
        <dbReference type="EMBL" id="GGG49383.1"/>
    </source>
</evidence>
<dbReference type="Pfam" id="PF14827">
    <property type="entry name" value="dCache_3"/>
    <property type="match status" value="1"/>
</dbReference>
<reference evidence="5" key="1">
    <citation type="journal article" date="2014" name="Int. J. Syst. Evol. Microbiol.">
        <title>Complete genome sequence of Corynebacterium casei LMG S-19264T (=DSM 44701T), isolated from a smear-ripened cheese.</title>
        <authorList>
            <consortium name="US DOE Joint Genome Institute (JGI-PGF)"/>
            <person name="Walter F."/>
            <person name="Albersmeier A."/>
            <person name="Kalinowski J."/>
            <person name="Ruckert C."/>
        </authorList>
    </citation>
    <scope>NUCLEOTIDE SEQUENCE</scope>
    <source>
        <strain evidence="5">CGMCC 1.15425</strain>
    </source>
</reference>
<evidence type="ECO:0000313" key="6">
    <source>
        <dbReference type="Proteomes" id="UP000627715"/>
    </source>
</evidence>
<dbReference type="Gene3D" id="3.30.70.270">
    <property type="match status" value="1"/>
</dbReference>
<keyword evidence="1" id="KW-0812">Transmembrane</keyword>
<name>A0A917GKT1_9GAMM</name>
<dbReference type="RefSeq" id="WP_068812681.1">
    <property type="nucleotide sequence ID" value="NZ_BMIY01000001.1"/>
</dbReference>
<dbReference type="SMART" id="SM00267">
    <property type="entry name" value="GGDEF"/>
    <property type="match status" value="1"/>
</dbReference>
<accession>A0A917GKT1</accession>
<dbReference type="Proteomes" id="UP000627715">
    <property type="component" value="Unassembled WGS sequence"/>
</dbReference>
<dbReference type="InterPro" id="IPR029787">
    <property type="entry name" value="Nucleotide_cyclase"/>
</dbReference>
<keyword evidence="1" id="KW-1133">Transmembrane helix</keyword>
<dbReference type="SUPFAM" id="SSF141868">
    <property type="entry name" value="EAL domain-like"/>
    <property type="match status" value="1"/>
</dbReference>
<dbReference type="Gene3D" id="6.10.340.10">
    <property type="match status" value="1"/>
</dbReference>
<dbReference type="Pfam" id="PF00672">
    <property type="entry name" value="HAMP"/>
    <property type="match status" value="1"/>
</dbReference>
<feature type="transmembrane region" description="Helical" evidence="1">
    <location>
        <begin position="12"/>
        <end position="31"/>
    </location>
</feature>
<dbReference type="GO" id="GO:0007165">
    <property type="term" value="P:signal transduction"/>
    <property type="evidence" value="ECO:0007669"/>
    <property type="project" value="InterPro"/>
</dbReference>
<dbReference type="GO" id="GO:0016020">
    <property type="term" value="C:membrane"/>
    <property type="evidence" value="ECO:0007669"/>
    <property type="project" value="InterPro"/>
</dbReference>
<dbReference type="SUPFAM" id="SSF158472">
    <property type="entry name" value="HAMP domain-like"/>
    <property type="match status" value="1"/>
</dbReference>
<dbReference type="Gene3D" id="3.20.20.450">
    <property type="entry name" value="EAL domain"/>
    <property type="match status" value="1"/>
</dbReference>
<evidence type="ECO:0000259" key="4">
    <source>
        <dbReference type="PROSITE" id="PS50887"/>
    </source>
</evidence>
<dbReference type="CDD" id="cd06225">
    <property type="entry name" value="HAMP"/>
    <property type="match status" value="1"/>
</dbReference>
<keyword evidence="1" id="KW-0472">Membrane</keyword>
<dbReference type="InterPro" id="IPR035919">
    <property type="entry name" value="EAL_sf"/>
</dbReference>
<sequence length="773" mass="86739">MAQQSLNQNIFRLVVGIVLITTVVILVNVWTSTNNHAQQQLNRDLDVAESVLEEILANREEQLINSSLVLTADFGFKQAVATEDRATIDSVLQNHGERIDADLMALTSLDGINITSTPSVLPVGQPFPHQTLITNVLRDGGVSSYMQVGNELYQVILLTVDAPSPIAITLLGFRLDGELLSQLKNVTQLDTSLQASGSNSRPLFLSTLPVSEQDNITASISRQLNWREVAFGFSDAIVSRKMELASEHDLSISILLTEDINRLFNEFSTLQANIAIIAFLSVIFALIFAALLSRRLTRPLSRLSAIAGRISSGNYDYKIEHESDSREFTNLATAFRQMQESIKAREERITYQANHDAVTQLYNRHSADRILQKRLEDGASFQAIGVSILGFRNINDVFGYQNGDVCLHQISRRLSDLGGFGARLTGGELLWVPDREFGNDELEALRHSLEQPVNTGELVVNIQVSLGVMLCPQHADTAEDLFRRMNILMDTAKLQQQILAYDEELDRKYQRRLSVVTELERMLLEERYEFSLHYQPKVNLQTGKVQSLEALLRWHSSELGFIPPDEFIVLAEHAGFINQITDWVVTQAISDLALLQSKDIPLSVSVNLSAQDVTNADLLANIQQQLNQQQVAEHSFAIEITESDLLKEPEKAIRCLMEYRQHGFEIAIDDFGTGYSSLAYLKSLPVNVLKIDKSFVLNLDQQQEDQQIVSSILELAKSFDLHVVAEGIESAESLALLHNWGCEWGQGYFISKPLSFTALLEWYEVHKDTNWVE</sequence>
<dbReference type="NCBIfam" id="TIGR00254">
    <property type="entry name" value="GGDEF"/>
    <property type="match status" value="1"/>
</dbReference>
<evidence type="ECO:0008006" key="7">
    <source>
        <dbReference type="Google" id="ProtNLM"/>
    </source>
</evidence>
<feature type="domain" description="EAL" evidence="2">
    <location>
        <begin position="512"/>
        <end position="767"/>
    </location>
</feature>
<dbReference type="InterPro" id="IPR001633">
    <property type="entry name" value="EAL_dom"/>
</dbReference>
<proteinExistence type="predicted"/>
<dbReference type="PROSITE" id="PS50887">
    <property type="entry name" value="GGDEF"/>
    <property type="match status" value="1"/>
</dbReference>
<dbReference type="SUPFAM" id="SSF55073">
    <property type="entry name" value="Nucleotide cyclase"/>
    <property type="match status" value="1"/>
</dbReference>
<evidence type="ECO:0000259" key="3">
    <source>
        <dbReference type="PROSITE" id="PS50885"/>
    </source>
</evidence>
<feature type="domain" description="HAMP" evidence="3">
    <location>
        <begin position="294"/>
        <end position="347"/>
    </location>
</feature>
<dbReference type="GO" id="GO:0071111">
    <property type="term" value="F:cyclic-guanylate-specific phosphodiesterase activity"/>
    <property type="evidence" value="ECO:0007669"/>
    <property type="project" value="InterPro"/>
</dbReference>
<evidence type="ECO:0000256" key="1">
    <source>
        <dbReference type="SAM" id="Phobius"/>
    </source>
</evidence>
<dbReference type="InterPro" id="IPR043128">
    <property type="entry name" value="Rev_trsase/Diguanyl_cyclase"/>
</dbReference>
<comment type="caution">
    <text evidence="5">The sequence shown here is derived from an EMBL/GenBank/DDBJ whole genome shotgun (WGS) entry which is preliminary data.</text>
</comment>
<dbReference type="AlphaFoldDB" id="A0A917GKT1"/>
<dbReference type="CDD" id="cd01949">
    <property type="entry name" value="GGDEF"/>
    <property type="match status" value="1"/>
</dbReference>
<dbReference type="PANTHER" id="PTHR33121:SF71">
    <property type="entry name" value="OXYGEN SENSOR PROTEIN DOSP"/>
    <property type="match status" value="1"/>
</dbReference>
<dbReference type="InterPro" id="IPR003660">
    <property type="entry name" value="HAMP_dom"/>
</dbReference>
<feature type="domain" description="GGDEF" evidence="4">
    <location>
        <begin position="379"/>
        <end position="503"/>
    </location>
</feature>
<dbReference type="CDD" id="cd01948">
    <property type="entry name" value="EAL"/>
    <property type="match status" value="1"/>
</dbReference>
<dbReference type="EMBL" id="BMIY01000001">
    <property type="protein sequence ID" value="GGG49383.1"/>
    <property type="molecule type" value="Genomic_DNA"/>
</dbReference>
<dbReference type="OrthoDB" id="9804951at2"/>
<reference evidence="5" key="2">
    <citation type="submission" date="2020-09" db="EMBL/GenBank/DDBJ databases">
        <authorList>
            <person name="Sun Q."/>
            <person name="Zhou Y."/>
        </authorList>
    </citation>
    <scope>NUCLEOTIDE SEQUENCE</scope>
    <source>
        <strain evidence="5">CGMCC 1.15425</strain>
    </source>
</reference>
<feature type="transmembrane region" description="Helical" evidence="1">
    <location>
        <begin position="270"/>
        <end position="292"/>
    </location>
</feature>
<dbReference type="InterPro" id="IPR050706">
    <property type="entry name" value="Cyclic-di-GMP_PDE-like"/>
</dbReference>
<dbReference type="InterPro" id="IPR000160">
    <property type="entry name" value="GGDEF_dom"/>
</dbReference>
<dbReference type="SMART" id="SM00052">
    <property type="entry name" value="EAL"/>
    <property type="match status" value="1"/>
</dbReference>
<gene>
    <name evidence="5" type="ORF">GCM10011403_03120</name>
</gene>
<dbReference type="PROSITE" id="PS50885">
    <property type="entry name" value="HAMP"/>
    <property type="match status" value="1"/>
</dbReference>
<keyword evidence="6" id="KW-1185">Reference proteome</keyword>
<evidence type="ECO:0000259" key="2">
    <source>
        <dbReference type="PROSITE" id="PS50883"/>
    </source>
</evidence>
<dbReference type="Pfam" id="PF00563">
    <property type="entry name" value="EAL"/>
    <property type="match status" value="1"/>
</dbReference>
<dbReference type="SMART" id="SM00304">
    <property type="entry name" value="HAMP"/>
    <property type="match status" value="1"/>
</dbReference>
<protein>
    <recommendedName>
        <fullName evidence="7">Diguanylate cyclase/phosphodiesterase</fullName>
    </recommendedName>
</protein>
<dbReference type="PANTHER" id="PTHR33121">
    <property type="entry name" value="CYCLIC DI-GMP PHOSPHODIESTERASE PDEF"/>
    <property type="match status" value="1"/>
</dbReference>
<dbReference type="InterPro" id="IPR029150">
    <property type="entry name" value="dCache_3"/>
</dbReference>
<organism evidence="5 6">
    <name type="scientific">Pseudohongiella nitratireducens</name>
    <dbReference type="NCBI Taxonomy" id="1768907"/>
    <lineage>
        <taxon>Bacteria</taxon>
        <taxon>Pseudomonadati</taxon>
        <taxon>Pseudomonadota</taxon>
        <taxon>Gammaproteobacteria</taxon>
        <taxon>Pseudomonadales</taxon>
        <taxon>Pseudohongiellaceae</taxon>
        <taxon>Pseudohongiella</taxon>
    </lineage>
</organism>
<dbReference type="PROSITE" id="PS50883">
    <property type="entry name" value="EAL"/>
    <property type="match status" value="1"/>
</dbReference>
<dbReference type="Pfam" id="PF00990">
    <property type="entry name" value="GGDEF"/>
    <property type="match status" value="1"/>
</dbReference>